<proteinExistence type="predicted"/>
<evidence type="ECO:0000313" key="1">
    <source>
        <dbReference type="EMBL" id="MFB9530550.1"/>
    </source>
</evidence>
<gene>
    <name evidence="1" type="ORF">ACFFRN_28480</name>
</gene>
<protein>
    <recommendedName>
        <fullName evidence="3">Ankyrin repeat domain-containing protein</fullName>
    </recommendedName>
</protein>
<reference evidence="1 2" key="1">
    <citation type="submission" date="2024-09" db="EMBL/GenBank/DDBJ databases">
        <authorList>
            <person name="Sun Q."/>
            <person name="Mori K."/>
        </authorList>
    </citation>
    <scope>NUCLEOTIDE SEQUENCE [LARGE SCALE GENOMIC DNA]</scope>
    <source>
        <strain evidence="1 2">JCM 3323</strain>
    </source>
</reference>
<organism evidence="1 2">
    <name type="scientific">Nonomuraea roseola</name>
    <dbReference type="NCBI Taxonomy" id="46179"/>
    <lineage>
        <taxon>Bacteria</taxon>
        <taxon>Bacillati</taxon>
        <taxon>Actinomycetota</taxon>
        <taxon>Actinomycetes</taxon>
        <taxon>Streptosporangiales</taxon>
        <taxon>Streptosporangiaceae</taxon>
        <taxon>Nonomuraea</taxon>
    </lineage>
</organism>
<dbReference type="Proteomes" id="UP001589646">
    <property type="component" value="Unassembled WGS sequence"/>
</dbReference>
<name>A0ABV5Q529_9ACTN</name>
<sequence length="106" mass="11047">MGRESTEVARAELDAVDAAVLDVARGRSTRTATVLLLLERGADPADRAFDEGPTPLDCALWGSRNNRADDGDHLGTVRALVAAGAPTRLGPPTGDEAIDALLRTIA</sequence>
<comment type="caution">
    <text evidence="1">The sequence shown here is derived from an EMBL/GenBank/DDBJ whole genome shotgun (WGS) entry which is preliminary data.</text>
</comment>
<dbReference type="RefSeq" id="WP_346121235.1">
    <property type="nucleotide sequence ID" value="NZ_BAAAXC010000012.1"/>
</dbReference>
<accession>A0ABV5Q529</accession>
<keyword evidence="2" id="KW-1185">Reference proteome</keyword>
<dbReference type="EMBL" id="JBHMCE010000009">
    <property type="protein sequence ID" value="MFB9530550.1"/>
    <property type="molecule type" value="Genomic_DNA"/>
</dbReference>
<evidence type="ECO:0000313" key="2">
    <source>
        <dbReference type="Proteomes" id="UP001589646"/>
    </source>
</evidence>
<evidence type="ECO:0008006" key="3">
    <source>
        <dbReference type="Google" id="ProtNLM"/>
    </source>
</evidence>
<dbReference type="Gene3D" id="1.25.40.20">
    <property type="entry name" value="Ankyrin repeat-containing domain"/>
    <property type="match status" value="1"/>
</dbReference>
<dbReference type="InterPro" id="IPR036770">
    <property type="entry name" value="Ankyrin_rpt-contain_sf"/>
</dbReference>